<dbReference type="Gene3D" id="3.30.70.20">
    <property type="match status" value="1"/>
</dbReference>
<evidence type="ECO:0000313" key="9">
    <source>
        <dbReference type="EMBL" id="EMZ33007.1"/>
    </source>
</evidence>
<comment type="caution">
    <text evidence="9">The sequence shown here is derived from an EMBL/GenBank/DDBJ whole genome shotgun (WGS) entry which is preliminary data.</text>
</comment>
<evidence type="ECO:0000256" key="6">
    <source>
        <dbReference type="ARBA" id="ARBA00023004"/>
    </source>
</evidence>
<evidence type="ECO:0000256" key="2">
    <source>
        <dbReference type="ARBA" id="ARBA00003532"/>
    </source>
</evidence>
<dbReference type="Pfam" id="PF04015">
    <property type="entry name" value="DUF362"/>
    <property type="match status" value="1"/>
</dbReference>
<evidence type="ECO:0000256" key="4">
    <source>
        <dbReference type="ARBA" id="ARBA00022485"/>
    </source>
</evidence>
<dbReference type="InterPro" id="IPR017896">
    <property type="entry name" value="4Fe4S_Fe-S-bd"/>
</dbReference>
<dbReference type="InterPro" id="IPR007160">
    <property type="entry name" value="DUF362"/>
</dbReference>
<keyword evidence="5" id="KW-0479">Metal-binding</keyword>
<keyword evidence="4" id="KW-0004">4Fe-4S</keyword>
<keyword evidence="7" id="KW-0411">Iron-sulfur</keyword>
<dbReference type="SUPFAM" id="SSF54862">
    <property type="entry name" value="4Fe-4S ferredoxins"/>
    <property type="match status" value="1"/>
</dbReference>
<keyword evidence="10" id="KW-1185">Reference proteome</keyword>
<comment type="function">
    <text evidence="2">Ferredoxins are iron-sulfur proteins that transfer electrons in a wide variety of metabolic reactions.</text>
</comment>
<dbReference type="AlphaFoldDB" id="N2AUT3"/>
<dbReference type="EMBL" id="AQFT01000041">
    <property type="protein sequence ID" value="EMZ33007.1"/>
    <property type="molecule type" value="Genomic_DNA"/>
</dbReference>
<dbReference type="PATRIC" id="fig|1235802.3.peg.1514"/>
<dbReference type="PROSITE" id="PS00198">
    <property type="entry name" value="4FE4S_FER_1"/>
    <property type="match status" value="1"/>
</dbReference>
<dbReference type="PANTHER" id="PTHR24960:SF79">
    <property type="entry name" value="PHOTOSYSTEM I IRON-SULFUR CENTER"/>
    <property type="match status" value="1"/>
</dbReference>
<protein>
    <recommendedName>
        <fullName evidence="3">Ferredoxin</fullName>
    </recommendedName>
</protein>
<dbReference type="STRING" id="1235802.C823_01425"/>
<evidence type="ECO:0000256" key="1">
    <source>
        <dbReference type="ARBA" id="ARBA00001966"/>
    </source>
</evidence>
<comment type="cofactor">
    <cofactor evidence="1">
        <name>[4Fe-4S] cluster</name>
        <dbReference type="ChEBI" id="CHEBI:49883"/>
    </cofactor>
</comment>
<feature type="domain" description="4Fe-4S ferredoxin-type" evidence="8">
    <location>
        <begin position="217"/>
        <end position="246"/>
    </location>
</feature>
<evidence type="ECO:0000259" key="8">
    <source>
        <dbReference type="PROSITE" id="PS51379"/>
    </source>
</evidence>
<reference evidence="9 10" key="1">
    <citation type="journal article" date="2014" name="Genome Announc.">
        <title>Draft genome sequences of the altered schaedler flora, a defined bacterial community from gnotobiotic mice.</title>
        <authorList>
            <person name="Wannemuehler M.J."/>
            <person name="Overstreet A.M."/>
            <person name="Ward D.V."/>
            <person name="Phillips G.J."/>
        </authorList>
    </citation>
    <scope>NUCLEOTIDE SEQUENCE [LARGE SCALE GENOMIC DNA]</scope>
    <source>
        <strain evidence="9 10">ASF492</strain>
    </source>
</reference>
<keyword evidence="6" id="KW-0408">Iron</keyword>
<organism evidence="9 10">
    <name type="scientific">Eubacterium plexicaudatum ASF492</name>
    <dbReference type="NCBI Taxonomy" id="1235802"/>
    <lineage>
        <taxon>Bacteria</taxon>
        <taxon>Bacillati</taxon>
        <taxon>Bacillota</taxon>
        <taxon>Clostridia</taxon>
        <taxon>Eubacteriales</taxon>
        <taxon>Eubacteriaceae</taxon>
        <taxon>Eubacterium</taxon>
    </lineage>
</organism>
<dbReference type="eggNOG" id="COG2768">
    <property type="taxonomic scope" value="Bacteria"/>
</dbReference>
<name>N2AUT3_9FIRM</name>
<dbReference type="InterPro" id="IPR050157">
    <property type="entry name" value="PSI_iron-sulfur_center"/>
</dbReference>
<dbReference type="PROSITE" id="PS51379">
    <property type="entry name" value="4FE4S_FER_2"/>
    <property type="match status" value="2"/>
</dbReference>
<evidence type="ECO:0000313" key="10">
    <source>
        <dbReference type="Proteomes" id="UP000012589"/>
    </source>
</evidence>
<feature type="domain" description="4Fe-4S ferredoxin-type" evidence="8">
    <location>
        <begin position="187"/>
        <end position="216"/>
    </location>
</feature>
<proteinExistence type="predicted"/>
<dbReference type="GO" id="GO:0046872">
    <property type="term" value="F:metal ion binding"/>
    <property type="evidence" value="ECO:0007669"/>
    <property type="project" value="UniProtKB-KW"/>
</dbReference>
<evidence type="ECO:0000256" key="5">
    <source>
        <dbReference type="ARBA" id="ARBA00022723"/>
    </source>
</evidence>
<gene>
    <name evidence="9" type="ORF">C823_01425</name>
</gene>
<evidence type="ECO:0000256" key="7">
    <source>
        <dbReference type="ARBA" id="ARBA00023014"/>
    </source>
</evidence>
<dbReference type="InterPro" id="IPR017900">
    <property type="entry name" value="4Fe4S_Fe_S_CS"/>
</dbReference>
<accession>N2AUT3</accession>
<dbReference type="Pfam" id="PF12838">
    <property type="entry name" value="Fer4_7"/>
    <property type="match status" value="1"/>
</dbReference>
<dbReference type="Proteomes" id="UP000012589">
    <property type="component" value="Unassembled WGS sequence"/>
</dbReference>
<evidence type="ECO:0000256" key="3">
    <source>
        <dbReference type="ARBA" id="ARBA00013529"/>
    </source>
</evidence>
<sequence length="374" mass="40822">MEKSKVYYTSFKANEHENLLQKLRRLMITAGMKEIDFADKYAAIKIHFGEYGNLAFLRPNYAKVMADLVKECGGKPFLTDCNTLYVGSRKNALDHIETAYLNGFNPYATGCHVLIGDGLKGTDETLVPIHGEYVKEAKIGTAIMDADVFLTLTHFKGHEMTGFGGALKNIGMGCGSRGGKMEMHNDGKPYVEDPDGCIGCGSCQRICAHGAPIMENKKVHIDHEKCVGCGRCLAVCPKDVIQPSSSSSVKSLNCKMAEYSLAVCKGRPHFHVSLICDVSPNCDCHAENDIPIIPDVGMFASFDPVALDVACADAVNKMPVIEGSILSDNLKEDANHGEGHDHFHMTHPDTEWKSCIEHAVKIGLGHDQYELIGI</sequence>
<dbReference type="PANTHER" id="PTHR24960">
    <property type="entry name" value="PHOTOSYSTEM I IRON-SULFUR CENTER-RELATED"/>
    <property type="match status" value="1"/>
</dbReference>
<dbReference type="OrthoDB" id="9781559at2"/>
<dbReference type="HOGENOM" id="CLU_046240_0_0_9"/>
<dbReference type="GO" id="GO:0051539">
    <property type="term" value="F:4 iron, 4 sulfur cluster binding"/>
    <property type="evidence" value="ECO:0007669"/>
    <property type="project" value="UniProtKB-KW"/>
</dbReference>